<dbReference type="GO" id="GO:0000976">
    <property type="term" value="F:transcription cis-regulatory region binding"/>
    <property type="evidence" value="ECO:0007669"/>
    <property type="project" value="TreeGrafter"/>
</dbReference>
<evidence type="ECO:0000259" key="6">
    <source>
        <dbReference type="PROSITE" id="PS50977"/>
    </source>
</evidence>
<dbReference type="EMBL" id="MKCT01000001">
    <property type="protein sequence ID" value="OHX21574.1"/>
    <property type="molecule type" value="Genomic_DNA"/>
</dbReference>
<dbReference type="EMBL" id="MKCS01000001">
    <property type="protein sequence ID" value="OHX12342.1"/>
    <property type="molecule type" value="Genomic_DNA"/>
</dbReference>
<dbReference type="GO" id="GO:0003700">
    <property type="term" value="F:DNA-binding transcription factor activity"/>
    <property type="evidence" value="ECO:0007669"/>
    <property type="project" value="TreeGrafter"/>
</dbReference>
<dbReference type="InterPro" id="IPR009057">
    <property type="entry name" value="Homeodomain-like_sf"/>
</dbReference>
<evidence type="ECO:0000256" key="5">
    <source>
        <dbReference type="PROSITE-ProRule" id="PRU00335"/>
    </source>
</evidence>
<proteinExistence type="predicted"/>
<evidence type="ECO:0000313" key="10">
    <source>
        <dbReference type="Proteomes" id="UP000180280"/>
    </source>
</evidence>
<dbReference type="Proteomes" id="UP000180088">
    <property type="component" value="Unassembled WGS sequence"/>
</dbReference>
<dbReference type="PROSITE" id="PS01081">
    <property type="entry name" value="HTH_TETR_1"/>
    <property type="match status" value="1"/>
</dbReference>
<dbReference type="PANTHER" id="PTHR30055:SF240">
    <property type="entry name" value="HTH-TYPE TRANSCRIPTIONAL REGULATOR ACRR"/>
    <property type="match status" value="1"/>
</dbReference>
<feature type="domain" description="HTH tetR-type" evidence="6">
    <location>
        <begin position="10"/>
        <end position="70"/>
    </location>
</feature>
<name>A0A1S1WYJ6_9NEIS</name>
<keyword evidence="4" id="KW-0804">Transcription</keyword>
<dbReference type="SUPFAM" id="SSF48498">
    <property type="entry name" value="Tetracyclin repressor-like, C-terminal domain"/>
    <property type="match status" value="1"/>
</dbReference>
<reference evidence="9 10" key="1">
    <citation type="submission" date="2016-09" db="EMBL/GenBank/DDBJ databases">
        <title>Chromobacterium muskegensis sp. nov., an insecticidal bacterium isolated from Sphagnum bogs.</title>
        <authorList>
            <person name="Sparks M.E."/>
            <person name="Blackburn M.B."/>
            <person name="Gundersen-Rindal D.E."/>
            <person name="Mitchell A."/>
            <person name="Farrar R."/>
            <person name="Kuhar D."/>
        </authorList>
    </citation>
    <scope>NUCLEOTIDE SEQUENCE [LARGE SCALE GENOMIC DNA]</scope>
    <source>
        <strain evidence="8 10">14B-1</strain>
        <strain evidence="7 9">37-2</strain>
    </source>
</reference>
<dbReference type="PROSITE" id="PS50977">
    <property type="entry name" value="HTH_TETR_2"/>
    <property type="match status" value="1"/>
</dbReference>
<comment type="caution">
    <text evidence="7">The sequence shown here is derived from an EMBL/GenBank/DDBJ whole genome shotgun (WGS) entry which is preliminary data.</text>
</comment>
<dbReference type="Pfam" id="PF00440">
    <property type="entry name" value="TetR_N"/>
    <property type="match status" value="1"/>
</dbReference>
<dbReference type="InterPro" id="IPR001647">
    <property type="entry name" value="HTH_TetR"/>
</dbReference>
<gene>
    <name evidence="8" type="ORF">BI344_03395</name>
    <name evidence="7" type="ORF">BI347_01615</name>
</gene>
<dbReference type="InterPro" id="IPR036271">
    <property type="entry name" value="Tet_transcr_reg_TetR-rel_C_sf"/>
</dbReference>
<protein>
    <submittedName>
        <fullName evidence="7">TetR family transcriptional regulator</fullName>
    </submittedName>
</protein>
<feature type="DNA-binding region" description="H-T-H motif" evidence="5">
    <location>
        <begin position="33"/>
        <end position="52"/>
    </location>
</feature>
<accession>A0A1S1WYJ6</accession>
<dbReference type="Gene3D" id="1.10.357.10">
    <property type="entry name" value="Tetracycline Repressor, domain 2"/>
    <property type="match status" value="1"/>
</dbReference>
<dbReference type="PANTHER" id="PTHR30055">
    <property type="entry name" value="HTH-TYPE TRANSCRIPTIONAL REGULATOR RUTR"/>
    <property type="match status" value="1"/>
</dbReference>
<organism evidence="7 9">
    <name type="scientific">Chromobacterium sphagni</name>
    <dbReference type="NCBI Taxonomy" id="1903179"/>
    <lineage>
        <taxon>Bacteria</taxon>
        <taxon>Pseudomonadati</taxon>
        <taxon>Pseudomonadota</taxon>
        <taxon>Betaproteobacteria</taxon>
        <taxon>Neisseriales</taxon>
        <taxon>Chromobacteriaceae</taxon>
        <taxon>Chromobacterium</taxon>
    </lineage>
</organism>
<evidence type="ECO:0000256" key="1">
    <source>
        <dbReference type="ARBA" id="ARBA00022491"/>
    </source>
</evidence>
<keyword evidence="2" id="KW-0805">Transcription regulation</keyword>
<dbReference type="STRING" id="1903179.BI347_01615"/>
<dbReference type="InterPro" id="IPR023772">
    <property type="entry name" value="DNA-bd_HTH_TetR-type_CS"/>
</dbReference>
<dbReference type="SUPFAM" id="SSF46689">
    <property type="entry name" value="Homeodomain-like"/>
    <property type="match status" value="1"/>
</dbReference>
<dbReference type="PRINTS" id="PR00455">
    <property type="entry name" value="HTHTETR"/>
</dbReference>
<evidence type="ECO:0000256" key="2">
    <source>
        <dbReference type="ARBA" id="ARBA00023015"/>
    </source>
</evidence>
<evidence type="ECO:0000313" key="7">
    <source>
        <dbReference type="EMBL" id="OHX12342.1"/>
    </source>
</evidence>
<dbReference type="InterPro" id="IPR050109">
    <property type="entry name" value="HTH-type_TetR-like_transc_reg"/>
</dbReference>
<evidence type="ECO:0000313" key="8">
    <source>
        <dbReference type="EMBL" id="OHX21574.1"/>
    </source>
</evidence>
<dbReference type="RefSeq" id="WP_071111527.1">
    <property type="nucleotide sequence ID" value="NZ_MKCS01000001.1"/>
</dbReference>
<keyword evidence="10" id="KW-1185">Reference proteome</keyword>
<dbReference type="Proteomes" id="UP000180280">
    <property type="component" value="Unassembled WGS sequence"/>
</dbReference>
<evidence type="ECO:0000313" key="9">
    <source>
        <dbReference type="Proteomes" id="UP000180088"/>
    </source>
</evidence>
<sequence length="215" mass="24118">MVRKTREEAEQTRQQLLDAAEQLFSEHGVSRTSLAEIATAAGLTRGAVYWHFQNKLDLYRAMMDRVSAPFDELREQLLQSAGADPARALWDHSHKLLVLVAENAQVRRILLILFMRSEHVGELAPIHDECVAHMHEARGLLGQVVMAAMDRGQALPGIDPDDVAVVLQSLHEGLMSRLLVESPCPEATDAVSRLLQYLYRGIFLPQVMEQLTTCR</sequence>
<evidence type="ECO:0000256" key="4">
    <source>
        <dbReference type="ARBA" id="ARBA00023163"/>
    </source>
</evidence>
<evidence type="ECO:0000256" key="3">
    <source>
        <dbReference type="ARBA" id="ARBA00023125"/>
    </source>
</evidence>
<dbReference type="OrthoDB" id="5816932at2"/>
<keyword evidence="1" id="KW-0678">Repressor</keyword>
<dbReference type="AlphaFoldDB" id="A0A1S1WYJ6"/>
<keyword evidence="3 5" id="KW-0238">DNA-binding</keyword>